<evidence type="ECO:0008006" key="4">
    <source>
        <dbReference type="Google" id="ProtNLM"/>
    </source>
</evidence>
<evidence type="ECO:0000313" key="2">
    <source>
        <dbReference type="EMBL" id="ELP68532.1"/>
    </source>
</evidence>
<dbReference type="NCBIfam" id="TIGR04267">
    <property type="entry name" value="mod_HExxH"/>
    <property type="match status" value="1"/>
</dbReference>
<dbReference type="EMBL" id="AEJB01000208">
    <property type="protein sequence ID" value="ELP68532.1"/>
    <property type="molecule type" value="Genomic_DNA"/>
</dbReference>
<comment type="caution">
    <text evidence="2">The sequence shown here is derived from an EMBL/GenBank/DDBJ whole genome shotgun (WGS) entry which is preliminary data.</text>
</comment>
<evidence type="ECO:0000256" key="1">
    <source>
        <dbReference type="SAM" id="MobiDB-lite"/>
    </source>
</evidence>
<dbReference type="GeneID" id="97401422"/>
<organism evidence="2 3">
    <name type="scientific">Streptomyces turgidiscabies (strain Car8)</name>
    <dbReference type="NCBI Taxonomy" id="698760"/>
    <lineage>
        <taxon>Bacteria</taxon>
        <taxon>Bacillati</taxon>
        <taxon>Actinomycetota</taxon>
        <taxon>Actinomycetes</taxon>
        <taxon>Kitasatosporales</taxon>
        <taxon>Streptomycetaceae</taxon>
        <taxon>Streptomyces</taxon>
    </lineage>
</organism>
<gene>
    <name evidence="2" type="ORF">STRTUCAR8_03533</name>
</gene>
<dbReference type="PATRIC" id="fig|698760.3.peg.2691"/>
<keyword evidence="3" id="KW-1185">Reference proteome</keyword>
<proteinExistence type="predicted"/>
<dbReference type="Proteomes" id="UP000010931">
    <property type="component" value="Unassembled WGS sequence"/>
</dbReference>
<sequence length="471" mass="49767">MNPSPHRMPGALFDAIAAGGGGAEALRLLGRAEYSRRLACAYAVTVAARETGGRAGEAAERAWGLFTDATRASPEAVAAVLTHPSAGPALFGLLAQLRHPNGQLPPPVHWFTALAVSAAARAGLPTRAELPLAGSWAALPSLGRARFPGARPGDLAEVRVDGAGRCRVTAVGETVEVPGLPYPGGPLGGHAPEPVSSVDPDGFHGITGRWYGAQLLTVLDGGAPLLLDTLDPPCFPHSARHPDGLSAAEAHRWAGPARGACRLLRADHPETYAELAAGPHLLVPLIRPGHGNRSGSRAETFGCMALSPPTSATGLAVTLTHETQHNKLAALLHLFDLFEPGGPDRFYAPWRPDPRPLPGLFHGAYAHLGVARFWERRRETEPDPALRATAHAQFARWRLAAHEATTVALSSGRLTPLGDRFAQHMLTTLDALRRLPVPAPALRHAESAARAHRTDWQNRNGDGEGARRLSA</sequence>
<dbReference type="InterPro" id="IPR026337">
    <property type="entry name" value="AKG_HExxH"/>
</dbReference>
<name>L7FBA2_STRT8</name>
<evidence type="ECO:0000313" key="3">
    <source>
        <dbReference type="Proteomes" id="UP000010931"/>
    </source>
</evidence>
<dbReference type="AlphaFoldDB" id="L7FBA2"/>
<accession>L7FBA2</accession>
<dbReference type="STRING" id="85558.T45_00215"/>
<feature type="region of interest" description="Disordered" evidence="1">
    <location>
        <begin position="444"/>
        <end position="471"/>
    </location>
</feature>
<reference evidence="2 3" key="1">
    <citation type="journal article" date="2011" name="Plasmid">
        <title>Streptomyces turgidiscabies Car8 contains a modular pathogenicity island that shares virulence genes with other actinobacterial plant pathogens.</title>
        <authorList>
            <person name="Huguet-Tapia J.C."/>
            <person name="Badger J.H."/>
            <person name="Loria R."/>
            <person name="Pettis G.S."/>
        </authorList>
    </citation>
    <scope>NUCLEOTIDE SEQUENCE [LARGE SCALE GENOMIC DNA]</scope>
    <source>
        <strain evidence="2 3">Car8</strain>
    </source>
</reference>
<dbReference type="RefSeq" id="WP_006376231.1">
    <property type="nucleotide sequence ID" value="NZ_AEJB01000208.1"/>
</dbReference>
<protein>
    <recommendedName>
        <fullName evidence="4">HEXXH motif domain protein</fullName>
    </recommendedName>
</protein>